<evidence type="ECO:0000259" key="3">
    <source>
        <dbReference type="PROSITE" id="PS50835"/>
    </source>
</evidence>
<feature type="region of interest" description="Disordered" evidence="2">
    <location>
        <begin position="294"/>
        <end position="318"/>
    </location>
</feature>
<dbReference type="InterPro" id="IPR036179">
    <property type="entry name" value="Ig-like_dom_sf"/>
</dbReference>
<dbReference type="AlphaFoldDB" id="A0A9Q1IHL4"/>
<accession>A0A9Q1IHL4</accession>
<dbReference type="SMART" id="SM00409">
    <property type="entry name" value="IG"/>
    <property type="match status" value="2"/>
</dbReference>
<organism evidence="4 5">
    <name type="scientific">Synaphobranchus kaupii</name>
    <name type="common">Kaup's arrowtooth eel</name>
    <dbReference type="NCBI Taxonomy" id="118154"/>
    <lineage>
        <taxon>Eukaryota</taxon>
        <taxon>Metazoa</taxon>
        <taxon>Chordata</taxon>
        <taxon>Craniata</taxon>
        <taxon>Vertebrata</taxon>
        <taxon>Euteleostomi</taxon>
        <taxon>Actinopterygii</taxon>
        <taxon>Neopterygii</taxon>
        <taxon>Teleostei</taxon>
        <taxon>Anguilliformes</taxon>
        <taxon>Synaphobranchidae</taxon>
        <taxon>Synaphobranchus</taxon>
    </lineage>
</organism>
<dbReference type="InterPro" id="IPR003599">
    <property type="entry name" value="Ig_sub"/>
</dbReference>
<dbReference type="SUPFAM" id="SSF48726">
    <property type="entry name" value="Immunoglobulin"/>
    <property type="match status" value="2"/>
</dbReference>
<dbReference type="EMBL" id="JAINUF010000015">
    <property type="protein sequence ID" value="KAJ8340860.1"/>
    <property type="molecule type" value="Genomic_DNA"/>
</dbReference>
<dbReference type="Pfam" id="PF00047">
    <property type="entry name" value="ig"/>
    <property type="match status" value="1"/>
</dbReference>
<evidence type="ECO:0000313" key="4">
    <source>
        <dbReference type="EMBL" id="KAJ8340860.1"/>
    </source>
</evidence>
<feature type="compositionally biased region" description="Polar residues" evidence="2">
    <location>
        <begin position="302"/>
        <end position="318"/>
    </location>
</feature>
<gene>
    <name evidence="4" type="ORF">SKAU_G00331510</name>
</gene>
<name>A0A9Q1IHL4_SYNKA</name>
<evidence type="ECO:0000256" key="2">
    <source>
        <dbReference type="SAM" id="MobiDB-lite"/>
    </source>
</evidence>
<keyword evidence="1" id="KW-0393">Immunoglobulin domain</keyword>
<sequence length="318" mass="34961">MMFATFAVVILTAQNETLSNLHEERQGARLGDEVIIPCMDHHQINQQHGCMWFYRKNGHSKRDKIYKIDKTGISHTSSSFRGENKIQRDFSLVIMNFKKEDEGMYSCEICTGAKECTKGFETLLFLRNESRAVVTKRLYAAQGGDFAHPCPVGAEHSVSWTFQRSREESSPLPVIERPHQRGVGQHEASILVRDVQRSDAGNYSCWSERASGQKQRLLSLSLCVLTASPVGSSGSRGSLLNCSVHCDVGLEPVGLPHAPGKSTRADAVVVETAAVTFNVSDSPEKHERTVVCHASEKGESGVENSTLPLDTGRSASVN</sequence>
<dbReference type="PROSITE" id="PS50835">
    <property type="entry name" value="IG_LIKE"/>
    <property type="match status" value="1"/>
</dbReference>
<dbReference type="InterPro" id="IPR013106">
    <property type="entry name" value="Ig_V-set"/>
</dbReference>
<protein>
    <recommendedName>
        <fullName evidence="3">Ig-like domain-containing protein</fullName>
    </recommendedName>
</protein>
<dbReference type="InterPro" id="IPR013783">
    <property type="entry name" value="Ig-like_fold"/>
</dbReference>
<dbReference type="InterPro" id="IPR007110">
    <property type="entry name" value="Ig-like_dom"/>
</dbReference>
<evidence type="ECO:0000256" key="1">
    <source>
        <dbReference type="ARBA" id="ARBA00023319"/>
    </source>
</evidence>
<dbReference type="Pfam" id="PF07686">
    <property type="entry name" value="V-set"/>
    <property type="match status" value="1"/>
</dbReference>
<dbReference type="PANTHER" id="PTHR11422">
    <property type="entry name" value="T-CELL SURFACE GLYCOPROTEIN CD4"/>
    <property type="match status" value="1"/>
</dbReference>
<proteinExistence type="predicted"/>
<dbReference type="InterPro" id="IPR013151">
    <property type="entry name" value="Immunoglobulin_dom"/>
</dbReference>
<comment type="caution">
    <text evidence="4">The sequence shown here is derived from an EMBL/GenBank/DDBJ whole genome shotgun (WGS) entry which is preliminary data.</text>
</comment>
<evidence type="ECO:0000313" key="5">
    <source>
        <dbReference type="Proteomes" id="UP001152622"/>
    </source>
</evidence>
<dbReference type="OrthoDB" id="8735432at2759"/>
<dbReference type="Gene3D" id="2.60.40.10">
    <property type="entry name" value="Immunoglobulins"/>
    <property type="match status" value="2"/>
</dbReference>
<dbReference type="Proteomes" id="UP001152622">
    <property type="component" value="Chromosome 15"/>
</dbReference>
<feature type="domain" description="Ig-like" evidence="3">
    <location>
        <begin position="157"/>
        <end position="221"/>
    </location>
</feature>
<reference evidence="4" key="1">
    <citation type="journal article" date="2023" name="Science">
        <title>Genome structures resolve the early diversification of teleost fishes.</title>
        <authorList>
            <person name="Parey E."/>
            <person name="Louis A."/>
            <person name="Montfort J."/>
            <person name="Bouchez O."/>
            <person name="Roques C."/>
            <person name="Iampietro C."/>
            <person name="Lluch J."/>
            <person name="Castinel A."/>
            <person name="Donnadieu C."/>
            <person name="Desvignes T."/>
            <person name="Floi Bucao C."/>
            <person name="Jouanno E."/>
            <person name="Wen M."/>
            <person name="Mejri S."/>
            <person name="Dirks R."/>
            <person name="Jansen H."/>
            <person name="Henkel C."/>
            <person name="Chen W.J."/>
            <person name="Zahm M."/>
            <person name="Cabau C."/>
            <person name="Klopp C."/>
            <person name="Thompson A.W."/>
            <person name="Robinson-Rechavi M."/>
            <person name="Braasch I."/>
            <person name="Lecointre G."/>
            <person name="Bobe J."/>
            <person name="Postlethwait J.H."/>
            <person name="Berthelot C."/>
            <person name="Roest Crollius H."/>
            <person name="Guiguen Y."/>
        </authorList>
    </citation>
    <scope>NUCLEOTIDE SEQUENCE</scope>
    <source>
        <strain evidence="4">WJC10195</strain>
    </source>
</reference>
<keyword evidence="5" id="KW-1185">Reference proteome</keyword>